<name>A0A1E4TWE6_PACTA</name>
<dbReference type="GO" id="GO:0003735">
    <property type="term" value="F:structural constituent of ribosome"/>
    <property type="evidence" value="ECO:0007669"/>
    <property type="project" value="EnsemblFungi"/>
</dbReference>
<proteinExistence type="inferred from homology"/>
<dbReference type="EMBL" id="KV454013">
    <property type="protein sequence ID" value="ODV96061.1"/>
    <property type="molecule type" value="Genomic_DNA"/>
</dbReference>
<dbReference type="GO" id="GO:0005762">
    <property type="term" value="C:mitochondrial large ribosomal subunit"/>
    <property type="evidence" value="ECO:0007669"/>
    <property type="project" value="EnsemblFungi"/>
</dbReference>
<comment type="similarity">
    <text evidence="1 5">Belongs to the universal ribosomal protein uL30 family.</text>
</comment>
<keyword evidence="8" id="KW-1185">Reference proteome</keyword>
<dbReference type="InterPro" id="IPR018038">
    <property type="entry name" value="Ribosomal_uL30_CS"/>
</dbReference>
<evidence type="ECO:0000256" key="5">
    <source>
        <dbReference type="RuleBase" id="RU003734"/>
    </source>
</evidence>
<evidence type="ECO:0000256" key="1">
    <source>
        <dbReference type="ARBA" id="ARBA00007594"/>
    </source>
</evidence>
<protein>
    <recommendedName>
        <fullName evidence="4">Large ribosomal subunit protein uL30m</fullName>
    </recommendedName>
</protein>
<dbReference type="PROSITE" id="PS00634">
    <property type="entry name" value="RIBOSOMAL_L30"/>
    <property type="match status" value="1"/>
</dbReference>
<feature type="non-terminal residue" evidence="7">
    <location>
        <position position="81"/>
    </location>
</feature>
<dbReference type="Proteomes" id="UP000094236">
    <property type="component" value="Unassembled WGS sequence"/>
</dbReference>
<sequence>MSQFFKITQLKSTIALPQKYKDTMARLGLKKRGSVVFHNITPQQAGMIATVKELVKVELVDEKLSNESLRALRRSNPGFTI</sequence>
<dbReference type="AlphaFoldDB" id="A0A1E4TWE6"/>
<dbReference type="InterPro" id="IPR036919">
    <property type="entry name" value="Ribo_uL30_ferredoxin-like_sf"/>
</dbReference>
<dbReference type="GO" id="GO:0006412">
    <property type="term" value="P:translation"/>
    <property type="evidence" value="ECO:0007669"/>
    <property type="project" value="InterPro"/>
</dbReference>
<keyword evidence="2 5" id="KW-0689">Ribosomal protein</keyword>
<dbReference type="InterPro" id="IPR005996">
    <property type="entry name" value="Ribosomal_uL30_bac-type"/>
</dbReference>
<accession>A0A1E4TWE6</accession>
<keyword evidence="3 5" id="KW-0687">Ribonucleoprotein</keyword>
<evidence type="ECO:0000259" key="6">
    <source>
        <dbReference type="Pfam" id="PF00327"/>
    </source>
</evidence>
<dbReference type="Gene3D" id="3.30.1390.20">
    <property type="entry name" value="Ribosomal protein L30, ferredoxin-like fold domain"/>
    <property type="match status" value="1"/>
</dbReference>
<dbReference type="PANTHER" id="PTHR15892:SF2">
    <property type="entry name" value="LARGE RIBOSOMAL SUBUNIT PROTEIN UL30M"/>
    <property type="match status" value="1"/>
</dbReference>
<dbReference type="CDD" id="cd01658">
    <property type="entry name" value="Ribosomal_L30"/>
    <property type="match status" value="1"/>
</dbReference>
<dbReference type="Pfam" id="PF00327">
    <property type="entry name" value="Ribosomal_L30"/>
    <property type="match status" value="1"/>
</dbReference>
<organism evidence="7 8">
    <name type="scientific">Pachysolen tannophilus NRRL Y-2460</name>
    <dbReference type="NCBI Taxonomy" id="669874"/>
    <lineage>
        <taxon>Eukaryota</taxon>
        <taxon>Fungi</taxon>
        <taxon>Dikarya</taxon>
        <taxon>Ascomycota</taxon>
        <taxon>Saccharomycotina</taxon>
        <taxon>Pichiomycetes</taxon>
        <taxon>Pachysolenaceae</taxon>
        <taxon>Pachysolen</taxon>
    </lineage>
</organism>
<dbReference type="OrthoDB" id="509901at2759"/>
<reference evidence="8" key="1">
    <citation type="submission" date="2016-05" db="EMBL/GenBank/DDBJ databases">
        <title>Comparative genomics of biotechnologically important yeasts.</title>
        <authorList>
            <consortium name="DOE Joint Genome Institute"/>
            <person name="Riley R."/>
            <person name="Haridas S."/>
            <person name="Wolfe K.H."/>
            <person name="Lopes M.R."/>
            <person name="Hittinger C.T."/>
            <person name="Goker M."/>
            <person name="Salamov A."/>
            <person name="Wisecaver J."/>
            <person name="Long T.M."/>
            <person name="Aerts A.L."/>
            <person name="Barry K."/>
            <person name="Choi C."/>
            <person name="Clum A."/>
            <person name="Coughlan A.Y."/>
            <person name="Deshpande S."/>
            <person name="Douglass A.P."/>
            <person name="Hanson S.J."/>
            <person name="Klenk H.-P."/>
            <person name="Labutti K."/>
            <person name="Lapidus A."/>
            <person name="Lindquist E."/>
            <person name="Lipzen A."/>
            <person name="Meier-Kolthoff J.P."/>
            <person name="Ohm R.A."/>
            <person name="Otillar R.P."/>
            <person name="Pangilinan J."/>
            <person name="Peng Y."/>
            <person name="Rokas A."/>
            <person name="Rosa C.A."/>
            <person name="Scheuner C."/>
            <person name="Sibirny A.A."/>
            <person name="Slot J.C."/>
            <person name="Stielow J.B."/>
            <person name="Sun H."/>
            <person name="Kurtzman C.P."/>
            <person name="Blackwell M."/>
            <person name="Grigoriev I.V."/>
            <person name="Jeffries T.W."/>
        </authorList>
    </citation>
    <scope>NUCLEOTIDE SEQUENCE [LARGE SCALE GENOMIC DNA]</scope>
    <source>
        <strain evidence="8">NRRL Y-2460</strain>
    </source>
</reference>
<dbReference type="InterPro" id="IPR016082">
    <property type="entry name" value="Ribosomal_uL30_ferredoxin-like"/>
</dbReference>
<dbReference type="NCBIfam" id="TIGR01308">
    <property type="entry name" value="rpmD_bact"/>
    <property type="match status" value="1"/>
</dbReference>
<evidence type="ECO:0000256" key="4">
    <source>
        <dbReference type="ARBA" id="ARBA00035281"/>
    </source>
</evidence>
<dbReference type="STRING" id="669874.A0A1E4TWE6"/>
<dbReference type="PANTHER" id="PTHR15892">
    <property type="entry name" value="MITOCHONDRIAL RIBOSOMAL PROTEIN L30"/>
    <property type="match status" value="1"/>
</dbReference>
<evidence type="ECO:0000256" key="3">
    <source>
        <dbReference type="ARBA" id="ARBA00023274"/>
    </source>
</evidence>
<evidence type="ECO:0000313" key="7">
    <source>
        <dbReference type="EMBL" id="ODV96061.1"/>
    </source>
</evidence>
<feature type="domain" description="Large ribosomal subunit protein uL30-like ferredoxin-like fold" evidence="6">
    <location>
        <begin position="5"/>
        <end position="55"/>
    </location>
</feature>
<evidence type="ECO:0000256" key="2">
    <source>
        <dbReference type="ARBA" id="ARBA00022980"/>
    </source>
</evidence>
<dbReference type="SUPFAM" id="SSF55129">
    <property type="entry name" value="Ribosomal protein L30p/L7e"/>
    <property type="match status" value="1"/>
</dbReference>
<evidence type="ECO:0000313" key="8">
    <source>
        <dbReference type="Proteomes" id="UP000094236"/>
    </source>
</evidence>
<gene>
    <name evidence="7" type="ORF">PACTADRAFT_49479</name>
</gene>